<keyword evidence="10" id="KW-1185">Reference proteome</keyword>
<feature type="transmembrane region" description="Helical" evidence="8">
    <location>
        <begin position="159"/>
        <end position="178"/>
    </location>
</feature>
<organism evidence="9 10">
    <name type="scientific">Clostridium muellerianum</name>
    <dbReference type="NCBI Taxonomy" id="2716538"/>
    <lineage>
        <taxon>Bacteria</taxon>
        <taxon>Bacillati</taxon>
        <taxon>Bacillota</taxon>
        <taxon>Clostridia</taxon>
        <taxon>Eubacteriales</taxon>
        <taxon>Clostridiaceae</taxon>
        <taxon>Clostridium</taxon>
    </lineage>
</organism>
<evidence type="ECO:0000256" key="6">
    <source>
        <dbReference type="ARBA" id="ARBA00022989"/>
    </source>
</evidence>
<dbReference type="GO" id="GO:0005886">
    <property type="term" value="C:plasma membrane"/>
    <property type="evidence" value="ECO:0007669"/>
    <property type="project" value="UniProtKB-SubCell"/>
</dbReference>
<feature type="transmembrane region" description="Helical" evidence="8">
    <location>
        <begin position="222"/>
        <end position="243"/>
    </location>
</feature>
<keyword evidence="3" id="KW-0813">Transport</keyword>
<evidence type="ECO:0000256" key="4">
    <source>
        <dbReference type="ARBA" id="ARBA00022475"/>
    </source>
</evidence>
<feature type="transmembrane region" description="Helical" evidence="8">
    <location>
        <begin position="6"/>
        <end position="23"/>
    </location>
</feature>
<name>A0A7Y0EIB9_9CLOT</name>
<evidence type="ECO:0000256" key="3">
    <source>
        <dbReference type="ARBA" id="ARBA00022448"/>
    </source>
</evidence>
<dbReference type="EMBL" id="JABBNI010000029">
    <property type="protein sequence ID" value="NMM63999.1"/>
    <property type="molecule type" value="Genomic_DNA"/>
</dbReference>
<proteinExistence type="inferred from homology"/>
<dbReference type="RefSeq" id="WP_169298596.1">
    <property type="nucleotide sequence ID" value="NZ_JABBNI010000029.1"/>
</dbReference>
<reference evidence="9 10" key="1">
    <citation type="submission" date="2020-04" db="EMBL/GenBank/DDBJ databases">
        <authorList>
            <person name="Doyle D.A."/>
        </authorList>
    </citation>
    <scope>NUCLEOTIDE SEQUENCE [LARGE SCALE GENOMIC DNA]</scope>
    <source>
        <strain evidence="9 10">P21</strain>
    </source>
</reference>
<dbReference type="PANTHER" id="PTHR36838:SF1">
    <property type="entry name" value="SLR1864 PROTEIN"/>
    <property type="match status" value="1"/>
</dbReference>
<evidence type="ECO:0000256" key="8">
    <source>
        <dbReference type="SAM" id="Phobius"/>
    </source>
</evidence>
<comment type="caution">
    <text evidence="9">The sequence shown here is derived from an EMBL/GenBank/DDBJ whole genome shotgun (WGS) entry which is preliminary data.</text>
</comment>
<evidence type="ECO:0000313" key="10">
    <source>
        <dbReference type="Proteomes" id="UP000537131"/>
    </source>
</evidence>
<feature type="transmembrane region" description="Helical" evidence="8">
    <location>
        <begin position="35"/>
        <end position="53"/>
    </location>
</feature>
<keyword evidence="5 8" id="KW-0812">Transmembrane</keyword>
<gene>
    <name evidence="9" type="ORF">HBE96_15215</name>
</gene>
<feature type="transmembrane region" description="Helical" evidence="8">
    <location>
        <begin position="100"/>
        <end position="119"/>
    </location>
</feature>
<dbReference type="Proteomes" id="UP000537131">
    <property type="component" value="Unassembled WGS sequence"/>
</dbReference>
<dbReference type="AlphaFoldDB" id="A0A7Y0EIB9"/>
<evidence type="ECO:0000256" key="2">
    <source>
        <dbReference type="ARBA" id="ARBA00010145"/>
    </source>
</evidence>
<evidence type="ECO:0000256" key="1">
    <source>
        <dbReference type="ARBA" id="ARBA00004651"/>
    </source>
</evidence>
<accession>A0A7Y0EIB9</accession>
<dbReference type="Gene3D" id="1.20.1530.20">
    <property type="match status" value="1"/>
</dbReference>
<feature type="transmembrane region" description="Helical" evidence="8">
    <location>
        <begin position="282"/>
        <end position="304"/>
    </location>
</feature>
<keyword evidence="4" id="KW-1003">Cell membrane</keyword>
<evidence type="ECO:0000313" key="9">
    <source>
        <dbReference type="EMBL" id="NMM63999.1"/>
    </source>
</evidence>
<protein>
    <submittedName>
        <fullName evidence="9">AEC family transporter</fullName>
    </submittedName>
</protein>
<dbReference type="PANTHER" id="PTHR36838">
    <property type="entry name" value="AUXIN EFFLUX CARRIER FAMILY PROTEIN"/>
    <property type="match status" value="1"/>
</dbReference>
<dbReference type="InterPro" id="IPR004776">
    <property type="entry name" value="Mem_transp_PIN-like"/>
</dbReference>
<feature type="transmembrane region" description="Helical" evidence="8">
    <location>
        <begin position="125"/>
        <end position="147"/>
    </location>
</feature>
<evidence type="ECO:0000256" key="5">
    <source>
        <dbReference type="ARBA" id="ARBA00022692"/>
    </source>
</evidence>
<sequence length="307" mass="34176">MNTNIINQVLILTLMMIVGVILRKTKVITNEVNKGFSTILVNLTLPCMIIYSFNFKFSMEMLKGAVMILFYSIVIHIILIILSKLLYFKFDNSQKSIFKFATVFSNCGFVGYPVIQGIFGNVGVFYTSIFTIPFNIFMWSYGVILFTGKSDLKSIKKSLVNLPLICTFLGIIIFLFSIKLPLPLLNTLSSIGNMTTPISMFIIGAMLADVKLKDVFNGFSIYYVNSIKLIAVPFLTYAVLRFLNADKTLLYICVILMAMPTASLIGVLAEKYNGDKIAASKCAFLTTVFSIITIPAVISVINLLGKH</sequence>
<keyword evidence="7 8" id="KW-0472">Membrane</keyword>
<feature type="transmembrane region" description="Helical" evidence="8">
    <location>
        <begin position="190"/>
        <end position="210"/>
    </location>
</feature>
<dbReference type="GO" id="GO:0055085">
    <property type="term" value="P:transmembrane transport"/>
    <property type="evidence" value="ECO:0007669"/>
    <property type="project" value="InterPro"/>
</dbReference>
<dbReference type="InterPro" id="IPR038770">
    <property type="entry name" value="Na+/solute_symporter_sf"/>
</dbReference>
<comment type="similarity">
    <text evidence="2">Belongs to the auxin efflux carrier (TC 2.A.69) family.</text>
</comment>
<dbReference type="Pfam" id="PF03547">
    <property type="entry name" value="Mem_trans"/>
    <property type="match status" value="1"/>
</dbReference>
<keyword evidence="6 8" id="KW-1133">Transmembrane helix</keyword>
<evidence type="ECO:0000256" key="7">
    <source>
        <dbReference type="ARBA" id="ARBA00023136"/>
    </source>
</evidence>
<comment type="subcellular location">
    <subcellularLocation>
        <location evidence="1">Cell membrane</location>
        <topology evidence="1">Multi-pass membrane protein</topology>
    </subcellularLocation>
</comment>
<feature type="transmembrane region" description="Helical" evidence="8">
    <location>
        <begin position="249"/>
        <end position="270"/>
    </location>
</feature>
<feature type="transmembrane region" description="Helical" evidence="8">
    <location>
        <begin position="65"/>
        <end position="88"/>
    </location>
</feature>
<reference evidence="9 10" key="2">
    <citation type="submission" date="2020-06" db="EMBL/GenBank/DDBJ databases">
        <title>Complete Genome Sequence of Clostridium muelleri sp. nov. P21T, an Acid-Alcohol Producing Acetogen Isolated from Old Hay.</title>
        <authorList>
            <person name="Duncan K.E."/>
            <person name="Tanner R.S."/>
        </authorList>
    </citation>
    <scope>NUCLEOTIDE SEQUENCE [LARGE SCALE GENOMIC DNA]</scope>
    <source>
        <strain evidence="9 10">P21</strain>
    </source>
</reference>